<evidence type="ECO:0000256" key="2">
    <source>
        <dbReference type="ARBA" id="ARBA00022729"/>
    </source>
</evidence>
<dbReference type="STRING" id="1203610.HMPREF1536_02001"/>
<dbReference type="InterPro" id="IPR052206">
    <property type="entry name" value="Retinol_saturase"/>
</dbReference>
<keyword evidence="8" id="KW-1185">Reference proteome</keyword>
<evidence type="ECO:0000256" key="1">
    <source>
        <dbReference type="ARBA" id="ARBA00022630"/>
    </source>
</evidence>
<gene>
    <name evidence="7" type="ORF">HMPREF1536_02001</name>
</gene>
<dbReference type="Pfam" id="PF01593">
    <property type="entry name" value="Amino_oxidase"/>
    <property type="match status" value="1"/>
</dbReference>
<proteinExistence type="predicted"/>
<dbReference type="PANTHER" id="PTHR46091">
    <property type="entry name" value="BLR7054 PROTEIN"/>
    <property type="match status" value="1"/>
</dbReference>
<keyword evidence="4" id="KW-0521">NADP</keyword>
<dbReference type="Gene3D" id="3.50.50.60">
    <property type="entry name" value="FAD/NAD(P)-binding domain"/>
    <property type="match status" value="2"/>
</dbReference>
<evidence type="ECO:0000313" key="7">
    <source>
        <dbReference type="EMBL" id="KKB57280.1"/>
    </source>
</evidence>
<dbReference type="SUPFAM" id="SSF51905">
    <property type="entry name" value="FAD/NAD(P)-binding domain"/>
    <property type="match status" value="1"/>
</dbReference>
<evidence type="ECO:0000259" key="6">
    <source>
        <dbReference type="Pfam" id="PF01593"/>
    </source>
</evidence>
<dbReference type="InterPro" id="IPR036188">
    <property type="entry name" value="FAD/NAD-bd_sf"/>
</dbReference>
<dbReference type="Proteomes" id="UP000033035">
    <property type="component" value="Unassembled WGS sequence"/>
</dbReference>
<dbReference type="PROSITE" id="PS51257">
    <property type="entry name" value="PROKAR_LIPOPROTEIN"/>
    <property type="match status" value="1"/>
</dbReference>
<name>A0A0F5JI72_9BACT</name>
<dbReference type="AlphaFoldDB" id="A0A0F5JI72"/>
<keyword evidence="1" id="KW-0285">Flavoprotein</keyword>
<dbReference type="InterPro" id="IPR002937">
    <property type="entry name" value="Amino_oxidase"/>
</dbReference>
<dbReference type="EMBL" id="AQHW01000013">
    <property type="protein sequence ID" value="KKB57280.1"/>
    <property type="molecule type" value="Genomic_DNA"/>
</dbReference>
<comment type="caution">
    <text evidence="7">The sequence shown here is derived from an EMBL/GenBank/DDBJ whole genome shotgun (WGS) entry which is preliminary data.</text>
</comment>
<evidence type="ECO:0000256" key="5">
    <source>
        <dbReference type="ARBA" id="ARBA00023027"/>
    </source>
</evidence>
<dbReference type="PANTHER" id="PTHR46091:SF3">
    <property type="entry name" value="AMINE OXIDASE DOMAIN-CONTAINING PROTEIN"/>
    <property type="match status" value="1"/>
</dbReference>
<reference evidence="7 8" key="1">
    <citation type="submission" date="2013-04" db="EMBL/GenBank/DDBJ databases">
        <title>The Genome Sequence of Parabacteroides gordonii DSM 23371.</title>
        <authorList>
            <consortium name="The Broad Institute Genomics Platform"/>
            <person name="Earl A."/>
            <person name="Ward D."/>
            <person name="Feldgarden M."/>
            <person name="Gevers D."/>
            <person name="Martens E."/>
            <person name="Sakamoto M."/>
            <person name="Benno Y."/>
            <person name="Suzuki N."/>
            <person name="Matsunaga N."/>
            <person name="Koshihara K."/>
            <person name="Seki M."/>
            <person name="Komiya H."/>
            <person name="Walker B."/>
            <person name="Young S."/>
            <person name="Zeng Q."/>
            <person name="Gargeya S."/>
            <person name="Fitzgerald M."/>
            <person name="Haas B."/>
            <person name="Abouelleil A."/>
            <person name="Allen A.W."/>
            <person name="Alvarado L."/>
            <person name="Arachchi H.M."/>
            <person name="Berlin A.M."/>
            <person name="Chapman S.B."/>
            <person name="Gainer-Dewar J."/>
            <person name="Goldberg J."/>
            <person name="Griggs A."/>
            <person name="Gujja S."/>
            <person name="Hansen M."/>
            <person name="Howarth C."/>
            <person name="Imamovic A."/>
            <person name="Ireland A."/>
            <person name="Larimer J."/>
            <person name="McCowan C."/>
            <person name="Murphy C."/>
            <person name="Pearson M."/>
            <person name="Poon T.W."/>
            <person name="Priest M."/>
            <person name="Roberts A."/>
            <person name="Saif S."/>
            <person name="Shea T."/>
            <person name="Sisk P."/>
            <person name="Sykes S."/>
            <person name="Wortman J."/>
            <person name="Nusbaum C."/>
            <person name="Birren B."/>
        </authorList>
    </citation>
    <scope>NUCLEOTIDE SEQUENCE [LARGE SCALE GENOMIC DNA]</scope>
    <source>
        <strain evidence="7 8">MS-1</strain>
    </source>
</reference>
<protein>
    <recommendedName>
        <fullName evidence="6">Amine oxidase domain-containing protein</fullName>
    </recommendedName>
</protein>
<accession>A0A0F5JI72</accession>
<feature type="domain" description="Amine oxidase" evidence="6">
    <location>
        <begin position="15"/>
        <end position="297"/>
    </location>
</feature>
<dbReference type="PATRIC" id="fig|1203610.3.peg.2051"/>
<evidence type="ECO:0000256" key="4">
    <source>
        <dbReference type="ARBA" id="ARBA00022857"/>
    </source>
</evidence>
<dbReference type="GO" id="GO:0016491">
    <property type="term" value="F:oxidoreductase activity"/>
    <property type="evidence" value="ECO:0007669"/>
    <property type="project" value="InterPro"/>
</dbReference>
<keyword evidence="5" id="KW-0520">NAD</keyword>
<keyword evidence="2" id="KW-0732">Signal</keyword>
<evidence type="ECO:0000313" key="8">
    <source>
        <dbReference type="Proteomes" id="UP000033035"/>
    </source>
</evidence>
<sequence length="499" mass="56032">MNDNRYDVIIIGSGLGGLACGVTLSKEGYNVCVLEKNALPGGCFQSFKRYGRVLDTGIHYIGSMDEGEIMRQYFTYFGIMDKLKMRRMDEVAFDVICYQDKFYPFAMGHERFAETLTREFPKEKEALKRYVGLLDSVGRSISVEQLRKGKLSSGNMDNFYISAWEQIREITSDTTLQQVLSGSVLLYGGDQSVSTFYHHAIITNSYLQGAWRFVDGSMQVVDAMVNVIRQNGGTVLTGAEVSKLCLSGNEIQAVEINRAERLESRYVISSLHPFNTLNLVEKSPLIRKAALSRLEHLPNSYGLFSVYLLQKRGTTPYSNRNFFLLGDQNAWYNTGHKEDTRINTCMVSMQPSSVLEQYTDVICLLSPMYLSEVQAWENTTVGQRGSDYEQFKLDKAQQLIAFAERYCPGISLNTEKIVTTTPLSYRDYTGTPEGSAYGIMKNYNNPLTTLIPTRTRIPNLFLTGQSLNVHGALGVTLTSMLTCTELVGSEYLARKIGEA</sequence>
<organism evidence="7 8">
    <name type="scientific">Parabacteroides gordonii MS-1 = DSM 23371</name>
    <dbReference type="NCBI Taxonomy" id="1203610"/>
    <lineage>
        <taxon>Bacteria</taxon>
        <taxon>Pseudomonadati</taxon>
        <taxon>Bacteroidota</taxon>
        <taxon>Bacteroidia</taxon>
        <taxon>Bacteroidales</taxon>
        <taxon>Tannerellaceae</taxon>
        <taxon>Parabacteroides</taxon>
    </lineage>
</organism>
<evidence type="ECO:0000256" key="3">
    <source>
        <dbReference type="ARBA" id="ARBA00022827"/>
    </source>
</evidence>
<keyword evidence="3" id="KW-0274">FAD</keyword>
<dbReference type="HOGENOM" id="CLU_019722_1_2_10"/>
<dbReference type="RefSeq" id="WP_028730207.1">
    <property type="nucleotide sequence ID" value="NZ_KE386765.1"/>
</dbReference>